<dbReference type="STRING" id="407821.A0A087T4T7"/>
<dbReference type="PROSITE" id="PS50089">
    <property type="entry name" value="ZF_RING_2"/>
    <property type="match status" value="1"/>
</dbReference>
<gene>
    <name evidence="9" type="ORF">X975_14715</name>
</gene>
<feature type="non-terminal residue" evidence="9">
    <location>
        <position position="310"/>
    </location>
</feature>
<keyword evidence="10" id="KW-1185">Reference proteome</keyword>
<dbReference type="InterPro" id="IPR049548">
    <property type="entry name" value="Sina-like_RING"/>
</dbReference>
<evidence type="ECO:0000256" key="3">
    <source>
        <dbReference type="ARBA" id="ARBA00022723"/>
    </source>
</evidence>
<keyword evidence="4 7" id="KW-0863">Zinc-finger</keyword>
<evidence type="ECO:0000256" key="7">
    <source>
        <dbReference type="PROSITE-ProRule" id="PRU00175"/>
    </source>
</evidence>
<dbReference type="InterPro" id="IPR013083">
    <property type="entry name" value="Znf_RING/FYVE/PHD"/>
</dbReference>
<dbReference type="SUPFAM" id="SSF57850">
    <property type="entry name" value="RING/U-box"/>
    <property type="match status" value="1"/>
</dbReference>
<evidence type="ECO:0000256" key="6">
    <source>
        <dbReference type="ARBA" id="ARBA00034319"/>
    </source>
</evidence>
<evidence type="ECO:0000259" key="8">
    <source>
        <dbReference type="PROSITE" id="PS50089"/>
    </source>
</evidence>
<feature type="domain" description="RING-type" evidence="8">
    <location>
        <begin position="55"/>
        <end position="100"/>
    </location>
</feature>
<name>A0A087T4T7_STEMI</name>
<dbReference type="PANTHER" id="PTHR23059:SF4">
    <property type="entry name" value="ZINC FINGER TRAF-TYPE-CONTAINING PROTEIN 1"/>
    <property type="match status" value="1"/>
</dbReference>
<comment type="subcellular location">
    <subcellularLocation>
        <location evidence="1">Cytoplasm</location>
    </subcellularLocation>
</comment>
<dbReference type="AlphaFoldDB" id="A0A087T4T7"/>
<dbReference type="GO" id="GO:0008270">
    <property type="term" value="F:zinc ion binding"/>
    <property type="evidence" value="ECO:0007669"/>
    <property type="project" value="UniProtKB-KW"/>
</dbReference>
<dbReference type="OMA" id="CKYGHLI"/>
<evidence type="ECO:0000256" key="5">
    <source>
        <dbReference type="ARBA" id="ARBA00022833"/>
    </source>
</evidence>
<dbReference type="Pfam" id="PF21362">
    <property type="entry name" value="Sina_RING"/>
    <property type="match status" value="1"/>
</dbReference>
<dbReference type="GO" id="GO:0005634">
    <property type="term" value="C:nucleus"/>
    <property type="evidence" value="ECO:0007669"/>
    <property type="project" value="TreeGrafter"/>
</dbReference>
<evidence type="ECO:0000313" key="10">
    <source>
        <dbReference type="Proteomes" id="UP000054359"/>
    </source>
</evidence>
<dbReference type="Gene3D" id="3.30.40.10">
    <property type="entry name" value="Zinc/RING finger domain, C3HC4 (zinc finger)"/>
    <property type="match status" value="1"/>
</dbReference>
<organism evidence="9 10">
    <name type="scientific">Stegodyphus mimosarum</name>
    <name type="common">African social velvet spider</name>
    <dbReference type="NCBI Taxonomy" id="407821"/>
    <lineage>
        <taxon>Eukaryota</taxon>
        <taxon>Metazoa</taxon>
        <taxon>Ecdysozoa</taxon>
        <taxon>Arthropoda</taxon>
        <taxon>Chelicerata</taxon>
        <taxon>Arachnida</taxon>
        <taxon>Araneae</taxon>
        <taxon>Araneomorphae</taxon>
        <taxon>Entelegynae</taxon>
        <taxon>Eresoidea</taxon>
        <taxon>Eresidae</taxon>
        <taxon>Stegodyphus</taxon>
    </lineage>
</organism>
<evidence type="ECO:0000313" key="9">
    <source>
        <dbReference type="EMBL" id="KFM60126.1"/>
    </source>
</evidence>
<comment type="similarity">
    <text evidence="6">Belongs to the ZFTRAF1 family.</text>
</comment>
<dbReference type="GO" id="GO:0005737">
    <property type="term" value="C:cytoplasm"/>
    <property type="evidence" value="ECO:0007669"/>
    <property type="project" value="UniProtKB-SubCell"/>
</dbReference>
<protein>
    <submittedName>
        <fullName evidence="9">Cysteine and histidine-rich protein 1-like protein</fullName>
    </submittedName>
</protein>
<keyword evidence="3" id="KW-0479">Metal-binding</keyword>
<dbReference type="EMBL" id="KK113398">
    <property type="protein sequence ID" value="KFM60126.1"/>
    <property type="molecule type" value="Genomic_DNA"/>
</dbReference>
<accession>A0A087T4T7</accession>
<dbReference type="CDD" id="cd16505">
    <property type="entry name" value="RING-HC_CYHR1"/>
    <property type="match status" value="1"/>
</dbReference>
<dbReference type="InterPro" id="IPR039338">
    <property type="entry name" value="ZFTRAF1"/>
</dbReference>
<reference evidence="9 10" key="1">
    <citation type="submission" date="2013-11" db="EMBL/GenBank/DDBJ databases">
        <title>Genome sequencing of Stegodyphus mimosarum.</title>
        <authorList>
            <person name="Bechsgaard J."/>
        </authorList>
    </citation>
    <scope>NUCLEOTIDE SEQUENCE [LARGE SCALE GENOMIC DNA]</scope>
</reference>
<evidence type="ECO:0000256" key="4">
    <source>
        <dbReference type="ARBA" id="ARBA00022771"/>
    </source>
</evidence>
<keyword evidence="2" id="KW-0963">Cytoplasm</keyword>
<sequence length="310" mass="36027">MASEEGQSNRSNILDDDGFSMDVINTYVKDQIQLASDLGDETRTMNSKLQEIFKCTVCAEVRRTPIYQCKYGHLICAGCFGDILLESRVQNEIATCPVCQTTINKDLCSRNVAAEKTILLLPRRCKFCNYEYRVHNLAQHESEKCNHRCLICPNYPIGCGWRGSVYSSFKHGMYCNKASDVGYNILRCLSTIDKMHKDQIDLHDKLMELLSCEKFTHCDLQFKKCRDEEEDKNISKYETSTFSALENQWMIRCQVDLGMLFFRYQLVLKTKINNPINLQYMINKGPYSDMDIKPMLYQFKFSDKSMESKY</sequence>
<dbReference type="PANTHER" id="PTHR23059">
    <property type="entry name" value="CYSTEINE AND HISTIDINE-RICH PROTEIN 1"/>
    <property type="match status" value="1"/>
</dbReference>
<dbReference type="InterPro" id="IPR001841">
    <property type="entry name" value="Znf_RING"/>
</dbReference>
<dbReference type="OrthoDB" id="10062218at2759"/>
<evidence type="ECO:0000256" key="1">
    <source>
        <dbReference type="ARBA" id="ARBA00004496"/>
    </source>
</evidence>
<keyword evidence="5" id="KW-0862">Zinc</keyword>
<evidence type="ECO:0000256" key="2">
    <source>
        <dbReference type="ARBA" id="ARBA00022490"/>
    </source>
</evidence>
<proteinExistence type="inferred from homology"/>
<dbReference type="Proteomes" id="UP000054359">
    <property type="component" value="Unassembled WGS sequence"/>
</dbReference>